<evidence type="ECO:0000256" key="1">
    <source>
        <dbReference type="SAM" id="Coils"/>
    </source>
</evidence>
<feature type="signal peptide" evidence="2">
    <location>
        <begin position="1"/>
        <end position="25"/>
    </location>
</feature>
<feature type="coiled-coil region" evidence="1">
    <location>
        <begin position="38"/>
        <end position="65"/>
    </location>
</feature>
<gene>
    <name evidence="3" type="ORF">ACFSDB_01605</name>
</gene>
<evidence type="ECO:0000313" key="3">
    <source>
        <dbReference type="EMBL" id="MFD1861599.1"/>
    </source>
</evidence>
<evidence type="ECO:0008006" key="5">
    <source>
        <dbReference type="Google" id="ProtNLM"/>
    </source>
</evidence>
<dbReference type="Proteomes" id="UP001597273">
    <property type="component" value="Unassembled WGS sequence"/>
</dbReference>
<proteinExistence type="predicted"/>
<keyword evidence="1" id="KW-0175">Coiled coil</keyword>
<keyword evidence="4" id="KW-1185">Reference proteome</keyword>
<comment type="caution">
    <text evidence="3">The sequence shown here is derived from an EMBL/GenBank/DDBJ whole genome shotgun (WGS) entry which is preliminary data.</text>
</comment>
<feature type="chain" id="PRO_5046991153" description="DUF3347 domain-containing protein" evidence="2">
    <location>
        <begin position="26"/>
        <end position="143"/>
    </location>
</feature>
<protein>
    <recommendedName>
        <fullName evidence="5">DUF3347 domain-containing protein</fullName>
    </recommendedName>
</protein>
<evidence type="ECO:0000313" key="4">
    <source>
        <dbReference type="Proteomes" id="UP001597273"/>
    </source>
</evidence>
<accession>A0ABW4QDE9</accession>
<organism evidence="3 4">
    <name type="scientific">Planococcus chinensis</name>
    <dbReference type="NCBI Taxonomy" id="272917"/>
    <lineage>
        <taxon>Bacteria</taxon>
        <taxon>Bacillati</taxon>
        <taxon>Bacillota</taxon>
        <taxon>Bacilli</taxon>
        <taxon>Bacillales</taxon>
        <taxon>Caryophanaceae</taxon>
        <taxon>Planococcus</taxon>
    </lineage>
</organism>
<keyword evidence="2" id="KW-0732">Signal</keyword>
<reference evidence="4" key="1">
    <citation type="journal article" date="2019" name="Int. J. Syst. Evol. Microbiol.">
        <title>The Global Catalogue of Microorganisms (GCM) 10K type strain sequencing project: providing services to taxonomists for standard genome sequencing and annotation.</title>
        <authorList>
            <consortium name="The Broad Institute Genomics Platform"/>
            <consortium name="The Broad Institute Genome Sequencing Center for Infectious Disease"/>
            <person name="Wu L."/>
            <person name="Ma J."/>
        </authorList>
    </citation>
    <scope>NUCLEOTIDE SEQUENCE [LARGE SCALE GENOMIC DNA]</scope>
    <source>
        <strain evidence="4">CGMCC 1.15475</strain>
    </source>
</reference>
<name>A0ABW4QDE9_9BACL</name>
<evidence type="ECO:0000256" key="2">
    <source>
        <dbReference type="SAM" id="SignalP"/>
    </source>
</evidence>
<dbReference type="EMBL" id="JBHUFW010000002">
    <property type="protein sequence ID" value="MFD1861599.1"/>
    <property type="molecule type" value="Genomic_DNA"/>
</dbReference>
<dbReference type="RefSeq" id="WP_204891391.1">
    <property type="nucleotide sequence ID" value="NZ_JBHUFW010000002.1"/>
</dbReference>
<sequence>MFKKTALAVLFSVVLTVMLGTSAFAAEEGISPEIAEALAEIEEVNTEIYAEIAEAQAEADALYTEYLSEYAEETDAEKRTALTAEYDLKVNALIHKLDVKTQEMTRAGVAKATAAGVNVEVVWIPVQFADRVAMIDPIHVIDW</sequence>